<dbReference type="InterPro" id="IPR006124">
    <property type="entry name" value="Metalloenzyme"/>
</dbReference>
<comment type="subcellular location">
    <subcellularLocation>
        <location evidence="6">Cytoplasm</location>
    </subcellularLocation>
</comment>
<evidence type="ECO:0000313" key="10">
    <source>
        <dbReference type="Proteomes" id="UP000260943"/>
    </source>
</evidence>
<evidence type="ECO:0000259" key="8">
    <source>
        <dbReference type="Pfam" id="PF01676"/>
    </source>
</evidence>
<dbReference type="FunFam" id="3.30.70.1250:FF:000001">
    <property type="entry name" value="Phosphopentomutase"/>
    <property type="match status" value="1"/>
</dbReference>
<sequence>MKNTNRDAGRVPYKRYKRILAIVIDSIGVGGAPDADKYNSAGADTLGHMASWFVREQGRPLALPNMTRLGLGLVRPGEPFTGIDAVANPAGAYGRMQVTSFGNDSLDGHWEMMCLPARFHVDYFPQGFPDSLLDKIREFSGRGILCNKPYSGTEVLRDYGEQQLATGDLIVYTSGDSVLQIAAHEDVIPLDELYRICEYARKLIDGPEITMGRVIARPYVGDSADTFVRTANRHDYGLVPTGPTAVDFLQQAGFDTIAVGKTYDLLCGHGFDRSYHNQSNSDGMDHVDEVMAQDWCGLCFTNLVDFDSVYGHRRDPLGDGLALEDFDRRLGRVMEAMHGDDLVLVTADHGNDPTYKGTDHTRELVPLLAWSPSMAATGTDLGLRSTCSDLGATILDNFNVAGNGEGVSFLEQLP</sequence>
<dbReference type="SUPFAM" id="SSF53649">
    <property type="entry name" value="Alkaline phosphatase-like"/>
    <property type="match status" value="1"/>
</dbReference>
<proteinExistence type="inferred from homology"/>
<keyword evidence="2 6" id="KW-0963">Cytoplasm</keyword>
<dbReference type="GO" id="GO:0008973">
    <property type="term" value="F:phosphopentomutase activity"/>
    <property type="evidence" value="ECO:0007669"/>
    <property type="project" value="UniProtKB-UniRule"/>
</dbReference>
<dbReference type="Gene3D" id="3.40.720.10">
    <property type="entry name" value="Alkaline Phosphatase, subunit A"/>
    <property type="match status" value="1"/>
</dbReference>
<feature type="binding site" evidence="6">
    <location>
        <position position="349"/>
    </location>
    <ligand>
        <name>Mn(2+)</name>
        <dbReference type="ChEBI" id="CHEBI:29035"/>
        <label>1</label>
    </ligand>
</feature>
<feature type="binding site" evidence="6">
    <location>
        <position position="25"/>
    </location>
    <ligand>
        <name>Mn(2+)</name>
        <dbReference type="ChEBI" id="CHEBI:29035"/>
        <label>1</label>
    </ligand>
</feature>
<evidence type="ECO:0000313" key="9">
    <source>
        <dbReference type="EMBL" id="RGL08395.1"/>
    </source>
</evidence>
<dbReference type="NCBIfam" id="TIGR01696">
    <property type="entry name" value="deoB"/>
    <property type="match status" value="1"/>
</dbReference>
<dbReference type="NCBIfam" id="NF003766">
    <property type="entry name" value="PRK05362.1"/>
    <property type="match status" value="1"/>
</dbReference>
<evidence type="ECO:0000256" key="1">
    <source>
        <dbReference type="ARBA" id="ARBA00010373"/>
    </source>
</evidence>
<accession>A0A3E4QQ78</accession>
<organism evidence="9 10">
    <name type="scientific">Collinsella tanakaei</name>
    <dbReference type="NCBI Taxonomy" id="626935"/>
    <lineage>
        <taxon>Bacteria</taxon>
        <taxon>Bacillati</taxon>
        <taxon>Actinomycetota</taxon>
        <taxon>Coriobacteriia</taxon>
        <taxon>Coriobacteriales</taxon>
        <taxon>Coriobacteriaceae</taxon>
        <taxon>Collinsella</taxon>
    </lineage>
</organism>
<keyword evidence="5 6" id="KW-0413">Isomerase</keyword>
<dbReference type="GO" id="GO:0043094">
    <property type="term" value="P:metabolic compound salvage"/>
    <property type="evidence" value="ECO:0007669"/>
    <property type="project" value="UniProtKB-UniRule"/>
</dbReference>
<dbReference type="RefSeq" id="WP_117680002.1">
    <property type="nucleotide sequence ID" value="NZ_QSRJ01000010.1"/>
</dbReference>
<comment type="pathway">
    <text evidence="6">Carbohydrate degradation; 2-deoxy-D-ribose 1-phosphate degradation; D-glyceraldehyde 3-phosphate and acetaldehyde from 2-deoxy-alpha-D-ribose 1-phosphate: step 1/2.</text>
</comment>
<dbReference type="AlphaFoldDB" id="A0A3E4QQ78"/>
<evidence type="ECO:0000256" key="2">
    <source>
        <dbReference type="ARBA" id="ARBA00022490"/>
    </source>
</evidence>
<dbReference type="GO" id="GO:0005829">
    <property type="term" value="C:cytosol"/>
    <property type="evidence" value="ECO:0007669"/>
    <property type="project" value="TreeGrafter"/>
</dbReference>
<dbReference type="GO" id="GO:0009117">
    <property type="term" value="P:nucleotide metabolic process"/>
    <property type="evidence" value="ECO:0007669"/>
    <property type="project" value="UniProtKB-UniRule"/>
</dbReference>
<dbReference type="GO" id="GO:0006015">
    <property type="term" value="P:5-phosphoribose 1-diphosphate biosynthetic process"/>
    <property type="evidence" value="ECO:0007669"/>
    <property type="project" value="UniProtKB-UniPathway"/>
</dbReference>
<feature type="binding site" evidence="6">
    <location>
        <position position="312"/>
    </location>
    <ligand>
        <name>Mn(2+)</name>
        <dbReference type="ChEBI" id="CHEBI:29035"/>
        <label>2</label>
    </ligand>
</feature>
<comment type="cofactor">
    <cofactor evidence="6">
        <name>Mn(2+)</name>
        <dbReference type="ChEBI" id="CHEBI:29035"/>
    </cofactor>
    <text evidence="6">Binds 2 manganese ions.</text>
</comment>
<dbReference type="Gene3D" id="3.30.70.1250">
    <property type="entry name" value="Phosphopentomutase"/>
    <property type="match status" value="1"/>
</dbReference>
<dbReference type="GO" id="GO:0006018">
    <property type="term" value="P:2-deoxyribose 1-phosphate catabolic process"/>
    <property type="evidence" value="ECO:0007669"/>
    <property type="project" value="UniProtKB-UniRule"/>
</dbReference>
<evidence type="ECO:0000256" key="7">
    <source>
        <dbReference type="NCBIfam" id="TIGR01696"/>
    </source>
</evidence>
<evidence type="ECO:0000256" key="5">
    <source>
        <dbReference type="ARBA" id="ARBA00023235"/>
    </source>
</evidence>
<dbReference type="SUPFAM" id="SSF143856">
    <property type="entry name" value="DeoB insert domain-like"/>
    <property type="match status" value="1"/>
</dbReference>
<comment type="similarity">
    <text evidence="1 6">Belongs to the phosphopentomutase family.</text>
</comment>
<dbReference type="EC" id="5.4.2.7" evidence="6 7"/>
<dbReference type="GO" id="GO:0030145">
    <property type="term" value="F:manganese ion binding"/>
    <property type="evidence" value="ECO:0007669"/>
    <property type="project" value="UniProtKB-UniRule"/>
</dbReference>
<dbReference type="HAMAP" id="MF_00740">
    <property type="entry name" value="Phosphopentomut"/>
    <property type="match status" value="1"/>
</dbReference>
<dbReference type="EMBL" id="QSRJ01000010">
    <property type="protein sequence ID" value="RGL08395.1"/>
    <property type="molecule type" value="Genomic_DNA"/>
</dbReference>
<dbReference type="InterPro" id="IPR017850">
    <property type="entry name" value="Alkaline_phosphatase_core_sf"/>
</dbReference>
<feature type="domain" description="Metalloenzyme" evidence="8">
    <location>
        <begin position="17"/>
        <end position="400"/>
    </location>
</feature>
<evidence type="ECO:0000256" key="6">
    <source>
        <dbReference type="HAMAP-Rule" id="MF_00740"/>
    </source>
</evidence>
<dbReference type="PANTHER" id="PTHR21110">
    <property type="entry name" value="PHOSPHOPENTOMUTASE"/>
    <property type="match status" value="1"/>
</dbReference>
<dbReference type="InterPro" id="IPR024052">
    <property type="entry name" value="Phosphopentomutase_DeoB_cap_sf"/>
</dbReference>
<reference evidence="9 10" key="1">
    <citation type="submission" date="2018-08" db="EMBL/GenBank/DDBJ databases">
        <title>A genome reference for cultivated species of the human gut microbiota.</title>
        <authorList>
            <person name="Zou Y."/>
            <person name="Xue W."/>
            <person name="Luo G."/>
        </authorList>
    </citation>
    <scope>NUCLEOTIDE SEQUENCE [LARGE SCALE GENOMIC DNA]</scope>
    <source>
        <strain evidence="9 10">TF08-14</strain>
    </source>
</reference>
<feature type="binding site" evidence="6">
    <location>
        <position position="348"/>
    </location>
    <ligand>
        <name>Mn(2+)</name>
        <dbReference type="ChEBI" id="CHEBI:29035"/>
        <label>1</label>
    </ligand>
</feature>
<dbReference type="PANTHER" id="PTHR21110:SF0">
    <property type="entry name" value="PHOSPHOPENTOMUTASE"/>
    <property type="match status" value="1"/>
</dbReference>
<dbReference type="UniPathway" id="UPA00087">
    <property type="reaction ID" value="UER00173"/>
</dbReference>
<name>A0A3E4QQ78_9ACTN</name>
<dbReference type="Pfam" id="PF01676">
    <property type="entry name" value="Metalloenzyme"/>
    <property type="match status" value="1"/>
</dbReference>
<evidence type="ECO:0000256" key="3">
    <source>
        <dbReference type="ARBA" id="ARBA00022723"/>
    </source>
</evidence>
<gene>
    <name evidence="6" type="primary">deoB</name>
    <name evidence="9" type="ORF">DXC81_08425</name>
</gene>
<dbReference type="Proteomes" id="UP000260943">
    <property type="component" value="Unassembled WGS sequence"/>
</dbReference>
<comment type="caution">
    <text evidence="9">The sequence shown here is derived from an EMBL/GenBank/DDBJ whole genome shotgun (WGS) entry which is preliminary data.</text>
</comment>
<dbReference type="PIRSF" id="PIRSF001491">
    <property type="entry name" value="Ppentomutase"/>
    <property type="match status" value="1"/>
</dbReference>
<dbReference type="InterPro" id="IPR010045">
    <property type="entry name" value="DeoB"/>
</dbReference>
<evidence type="ECO:0000256" key="4">
    <source>
        <dbReference type="ARBA" id="ARBA00023211"/>
    </source>
</evidence>
<comment type="catalytic activity">
    <reaction evidence="6">
        <text>2-deoxy-alpha-D-ribose 1-phosphate = 2-deoxy-D-ribose 5-phosphate</text>
        <dbReference type="Rhea" id="RHEA:27658"/>
        <dbReference type="ChEBI" id="CHEBI:57259"/>
        <dbReference type="ChEBI" id="CHEBI:62877"/>
        <dbReference type="EC" id="5.4.2.7"/>
    </reaction>
</comment>
<feature type="binding site" evidence="6">
    <location>
        <position position="307"/>
    </location>
    <ligand>
        <name>Mn(2+)</name>
        <dbReference type="ChEBI" id="CHEBI:29035"/>
        <label>2</label>
    </ligand>
</feature>
<feature type="binding site" evidence="6">
    <location>
        <position position="360"/>
    </location>
    <ligand>
        <name>Mn(2+)</name>
        <dbReference type="ChEBI" id="CHEBI:29035"/>
        <label>2</label>
    </ligand>
</feature>
<dbReference type="CDD" id="cd16009">
    <property type="entry name" value="PPM"/>
    <property type="match status" value="1"/>
</dbReference>
<keyword evidence="3 6" id="KW-0479">Metal-binding</keyword>
<comment type="catalytic activity">
    <reaction evidence="6">
        <text>alpha-D-ribose 1-phosphate = D-ribose 5-phosphate</text>
        <dbReference type="Rhea" id="RHEA:18793"/>
        <dbReference type="ChEBI" id="CHEBI:57720"/>
        <dbReference type="ChEBI" id="CHEBI:78346"/>
        <dbReference type="EC" id="5.4.2.7"/>
    </reaction>
</comment>
<keyword evidence="4 6" id="KW-0464">Manganese</keyword>
<comment type="function">
    <text evidence="6">Isomerase that catalyzes the conversion of deoxy-ribose 1-phosphate (dRib-1-P) and ribose 1-phosphate (Rib-1-P) to deoxy-ribose 5-phosphate (dRib-5-P) and ribose 5-phosphate (Rib-5-P), respectively.</text>
</comment>
<protein>
    <recommendedName>
        <fullName evidence="6 7">Phosphopentomutase</fullName>
        <ecNumber evidence="6 7">5.4.2.7</ecNumber>
    </recommendedName>
    <alternativeName>
        <fullName evidence="6">Phosphodeoxyribomutase</fullName>
    </alternativeName>
</protein>
<dbReference type="GO" id="GO:0000287">
    <property type="term" value="F:magnesium ion binding"/>
    <property type="evidence" value="ECO:0007669"/>
    <property type="project" value="UniProtKB-UniRule"/>
</dbReference>